<reference evidence="1 3" key="1">
    <citation type="journal article" date="2009" name="PLoS Biol.">
        <title>Lineage-specific biology revealed by a finished genome assembly of the mouse.</title>
        <authorList>
            <consortium name="Mouse Genome Sequencing Consortium"/>
            <person name="Church D.M."/>
            <person name="Goodstadt L."/>
            <person name="Hillier L.W."/>
            <person name="Zody M.C."/>
            <person name="Goldstein S."/>
            <person name="She X."/>
            <person name="Bult C.J."/>
            <person name="Agarwala R."/>
            <person name="Cherry J.L."/>
            <person name="DiCuccio M."/>
            <person name="Hlavina W."/>
            <person name="Kapustin Y."/>
            <person name="Meric P."/>
            <person name="Maglott D."/>
            <person name="Birtle Z."/>
            <person name="Marques A.C."/>
            <person name="Graves T."/>
            <person name="Zhou S."/>
            <person name="Teague B."/>
            <person name="Potamousis K."/>
            <person name="Churas C."/>
            <person name="Place M."/>
            <person name="Herschleb J."/>
            <person name="Runnheim R."/>
            <person name="Forrest D."/>
            <person name="Amos-Landgraf J."/>
            <person name="Schwartz D.C."/>
            <person name="Cheng Z."/>
            <person name="Lindblad-Toh K."/>
            <person name="Eichler E.E."/>
            <person name="Ponting C.P."/>
        </authorList>
    </citation>
    <scope>NUCLEOTIDE SEQUENCE [LARGE SCALE GENOMIC DNA]</scope>
    <source>
        <strain evidence="1 3">C57BL/6J</strain>
    </source>
</reference>
<reference evidence="1" key="3">
    <citation type="submission" date="2025-08" db="UniProtKB">
        <authorList>
            <consortium name="Ensembl"/>
        </authorList>
    </citation>
    <scope>IDENTIFICATION</scope>
    <source>
        <strain evidence="1">C57BL/6J</strain>
    </source>
</reference>
<gene>
    <name evidence="1 2" type="primary">Cypt2</name>
</gene>
<dbReference type="Proteomes" id="UP000000589">
    <property type="component" value="Chromosome X"/>
</dbReference>
<name>A0A9L6KE70_MOUSE</name>
<dbReference type="GeneTree" id="ENSGT00390000016779"/>
<reference evidence="1" key="4">
    <citation type="submission" date="2025-09" db="UniProtKB">
        <authorList>
            <consortium name="Ensembl"/>
        </authorList>
    </citation>
    <scope>IDENTIFICATION</scope>
    <source>
        <strain evidence="1">C57BL/6J</strain>
    </source>
</reference>
<accession>A0A9L6KE70</accession>
<dbReference type="MGI" id="MGI:2676331">
    <property type="gene designation" value="Cypt2"/>
</dbReference>
<evidence type="ECO:0000313" key="3">
    <source>
        <dbReference type="Proteomes" id="UP000000589"/>
    </source>
</evidence>
<dbReference type="AlphaFoldDB" id="A0A9L6KE70"/>
<protein>
    <submittedName>
        <fullName evidence="1">Cysteine-rich perinuclear theca 2</fullName>
    </submittedName>
</protein>
<organism evidence="1 3">
    <name type="scientific">Mus musculus</name>
    <name type="common">Mouse</name>
    <dbReference type="NCBI Taxonomy" id="10090"/>
    <lineage>
        <taxon>Eukaryota</taxon>
        <taxon>Metazoa</taxon>
        <taxon>Chordata</taxon>
        <taxon>Craniata</taxon>
        <taxon>Vertebrata</taxon>
        <taxon>Euteleostomi</taxon>
        <taxon>Mammalia</taxon>
        <taxon>Eutheria</taxon>
        <taxon>Euarchontoglires</taxon>
        <taxon>Glires</taxon>
        <taxon>Rodentia</taxon>
        <taxon>Myomorpha</taxon>
        <taxon>Muroidea</taxon>
        <taxon>Muridae</taxon>
        <taxon>Murinae</taxon>
        <taxon>Mus</taxon>
        <taxon>Mus</taxon>
    </lineage>
</organism>
<proteinExistence type="predicted"/>
<sequence length="183" mass="21091">MARVAKKVHWSRAATAVAATAKAKRSKLKKTAAKRSKLKKTAAKRFKLNKKRNPRSKLPKRSHHSLIHSFIRSRSCGCCHCCCHCCCLHSRPSYRKSTFKFFQITKKGEQSLRRRIRRRIKRATELRLMQSHLERSQLKLIELEPSEITVALFSHENVNVSEPQEVPPCLDSDPFPNVDLASF</sequence>
<dbReference type="AGR" id="MGI:2676331"/>
<dbReference type="OrthoDB" id="10473753at2759"/>
<keyword evidence="3" id="KW-1185">Reference proteome</keyword>
<evidence type="ECO:0000313" key="2">
    <source>
        <dbReference type="MGI" id="MGI:2676331"/>
    </source>
</evidence>
<dbReference type="Ensembl" id="ENSMUST00000249078.1">
    <property type="protein sequence ID" value="ENSMUSP00000159566.1"/>
    <property type="gene ID" value="ENSMUSG00000090132.4"/>
</dbReference>
<reference evidence="1 3" key="2">
    <citation type="journal article" date="2011" name="PLoS Biol.">
        <title>Modernizing reference genome assemblies.</title>
        <authorList>
            <person name="Church D.M."/>
            <person name="Schneider V.A."/>
            <person name="Graves T."/>
            <person name="Auger K."/>
            <person name="Cunningham F."/>
            <person name="Bouk N."/>
            <person name="Chen H.C."/>
            <person name="Agarwala R."/>
            <person name="McLaren W.M."/>
            <person name="Ritchie G.R."/>
            <person name="Albracht D."/>
            <person name="Kremitzki M."/>
            <person name="Rock S."/>
            <person name="Kotkiewicz H."/>
            <person name="Kremitzki C."/>
            <person name="Wollam A."/>
            <person name="Trani L."/>
            <person name="Fulton L."/>
            <person name="Fulton R."/>
            <person name="Matthews L."/>
            <person name="Whitehead S."/>
            <person name="Chow W."/>
            <person name="Torrance J."/>
            <person name="Dunn M."/>
            <person name="Harden G."/>
            <person name="Threadgold G."/>
            <person name="Wood J."/>
            <person name="Collins J."/>
            <person name="Heath P."/>
            <person name="Griffiths G."/>
            <person name="Pelan S."/>
            <person name="Grafham D."/>
            <person name="Eichler E.E."/>
            <person name="Weinstock G."/>
            <person name="Mardis E.R."/>
            <person name="Wilson R.K."/>
            <person name="Howe K."/>
            <person name="Flicek P."/>
            <person name="Hubbard T."/>
        </authorList>
    </citation>
    <scope>NUCLEOTIDE SEQUENCE [LARGE SCALE GENOMIC DNA]</scope>
    <source>
        <strain evidence="1 3">C57BL/6J</strain>
    </source>
</reference>
<evidence type="ECO:0000313" key="1">
    <source>
        <dbReference type="Ensembl" id="ENSMUSP00000159566.1"/>
    </source>
</evidence>